<evidence type="ECO:0000256" key="3">
    <source>
        <dbReference type="ARBA" id="ARBA00023136"/>
    </source>
</evidence>
<gene>
    <name evidence="9" type="primary">metQ</name>
    <name evidence="9" type="ORF">QU24_25970</name>
</gene>
<dbReference type="Gene3D" id="3.40.190.10">
    <property type="entry name" value="Periplasmic binding protein-like II"/>
    <property type="match status" value="2"/>
</dbReference>
<evidence type="ECO:0000256" key="1">
    <source>
        <dbReference type="ARBA" id="ARBA00004193"/>
    </source>
</evidence>
<evidence type="ECO:0000256" key="7">
    <source>
        <dbReference type="PIRSR" id="PIRSR002854-1"/>
    </source>
</evidence>
<keyword evidence="2 8" id="KW-0732">Signal</keyword>
<keyword evidence="4" id="KW-0564">Palmitate</keyword>
<protein>
    <recommendedName>
        <fullName evidence="6">Lipoprotein</fullName>
    </recommendedName>
</protein>
<keyword evidence="3" id="KW-0472">Membrane</keyword>
<feature type="signal peptide" evidence="8">
    <location>
        <begin position="1"/>
        <end position="19"/>
    </location>
</feature>
<feature type="lipid moiety-binding region" description="S-diacylglycerol cysteine" evidence="7">
    <location>
        <position position="20"/>
    </location>
</feature>
<keyword evidence="5 6" id="KW-0449">Lipoprotein</keyword>
<evidence type="ECO:0000256" key="8">
    <source>
        <dbReference type="SAM" id="SignalP"/>
    </source>
</evidence>
<dbReference type="PIRSF" id="PIRSF002854">
    <property type="entry name" value="MetQ"/>
    <property type="match status" value="1"/>
</dbReference>
<proteinExistence type="inferred from homology"/>
<comment type="subcellular location">
    <subcellularLocation>
        <location evidence="1">Cell membrane</location>
        <topology evidence="1">Lipid-anchor</topology>
    </subcellularLocation>
</comment>
<evidence type="ECO:0000256" key="5">
    <source>
        <dbReference type="ARBA" id="ARBA00023288"/>
    </source>
</evidence>
<evidence type="ECO:0000256" key="6">
    <source>
        <dbReference type="PIRNR" id="PIRNR002854"/>
    </source>
</evidence>
<dbReference type="NCBIfam" id="TIGR00363">
    <property type="entry name" value="MetQ/NlpA family lipoprotein"/>
    <property type="match status" value="1"/>
</dbReference>
<dbReference type="PANTHER" id="PTHR30429:SF1">
    <property type="entry name" value="D-METHIONINE-BINDING LIPOPROTEIN METQ-RELATED"/>
    <property type="match status" value="1"/>
</dbReference>
<accession>A0A0B1QWP3</accession>
<reference evidence="9 10" key="1">
    <citation type="submission" date="2014-11" db="EMBL/GenBank/DDBJ databases">
        <title>Genome sequencing of Pantoea rodasii ND03.</title>
        <authorList>
            <person name="Muhamad Yunos N.Y."/>
            <person name="Chan K.-G."/>
        </authorList>
    </citation>
    <scope>NUCLEOTIDE SEQUENCE [LARGE SCALE GENOMIC DNA]</scope>
    <source>
        <strain evidence="9 10">ND03</strain>
    </source>
</reference>
<dbReference type="PROSITE" id="PS51257">
    <property type="entry name" value="PROKAR_LIPOPROTEIN"/>
    <property type="match status" value="1"/>
</dbReference>
<organism evidence="9 10">
    <name type="scientific">Pantoea rodasii</name>
    <dbReference type="NCBI Taxonomy" id="1076549"/>
    <lineage>
        <taxon>Bacteria</taxon>
        <taxon>Pseudomonadati</taxon>
        <taxon>Pseudomonadota</taxon>
        <taxon>Gammaproteobacteria</taxon>
        <taxon>Enterobacterales</taxon>
        <taxon>Erwiniaceae</taxon>
        <taxon>Pantoea</taxon>
    </lineage>
</organism>
<name>A0A0B1QWP3_9GAMM</name>
<dbReference type="InterPro" id="IPR004872">
    <property type="entry name" value="Lipoprotein_NlpA"/>
</dbReference>
<evidence type="ECO:0000256" key="4">
    <source>
        <dbReference type="ARBA" id="ARBA00023139"/>
    </source>
</evidence>
<dbReference type="Pfam" id="PF03180">
    <property type="entry name" value="Lipoprotein_9"/>
    <property type="match status" value="1"/>
</dbReference>
<evidence type="ECO:0000313" key="9">
    <source>
        <dbReference type="EMBL" id="KHJ65183.1"/>
    </source>
</evidence>
<feature type="chain" id="PRO_5002080515" description="Lipoprotein" evidence="8">
    <location>
        <begin position="20"/>
        <end position="266"/>
    </location>
</feature>
<dbReference type="AlphaFoldDB" id="A0A0B1QWP3"/>
<sequence length="266" mass="29291">MKKIVLTTLLAAAVSLLSACDNNKDNTIKVAINTGPDEALWQTVKQVAHDKYQLDVDVVAFNDYVQPNEALMNKDVDVNAFQSLPYLEMQSKERGYKFAVVTNTFVFPIAGYSRKIKSLSELPDGATITISNEATTLGRSLLLLQAQGLIKVKPEAGLLPTTLDITDNPKKLKIIEVDTPQLARTLDDPQVYISIINNNFAALVNLSASRDGMFMEGKASPYVNAIVAREDNKDSANVQKLKEAFQSQPVLDKANEIYKGDIIKGW</sequence>
<evidence type="ECO:0000256" key="2">
    <source>
        <dbReference type="ARBA" id="ARBA00022729"/>
    </source>
</evidence>
<dbReference type="EMBL" id="JTJJ01000155">
    <property type="protein sequence ID" value="KHJ65183.1"/>
    <property type="molecule type" value="Genomic_DNA"/>
</dbReference>
<dbReference type="PANTHER" id="PTHR30429">
    <property type="entry name" value="D-METHIONINE-BINDING LIPOPROTEIN METQ"/>
    <property type="match status" value="1"/>
</dbReference>
<dbReference type="CDD" id="cd13598">
    <property type="entry name" value="PBP2_lipoprotein_IlpA_like"/>
    <property type="match status" value="1"/>
</dbReference>
<comment type="caution">
    <text evidence="9">The sequence shown here is derived from an EMBL/GenBank/DDBJ whole genome shotgun (WGS) entry which is preliminary data.</text>
</comment>
<dbReference type="Proteomes" id="UP000030853">
    <property type="component" value="Unassembled WGS sequence"/>
</dbReference>
<dbReference type="SUPFAM" id="SSF53850">
    <property type="entry name" value="Periplasmic binding protein-like II"/>
    <property type="match status" value="1"/>
</dbReference>
<comment type="similarity">
    <text evidence="6">Belongs to the nlpA lipoprotein family.</text>
</comment>
<dbReference type="RefSeq" id="WP_039337134.1">
    <property type="nucleotide sequence ID" value="NZ_JTJJ01000155.1"/>
</dbReference>
<dbReference type="GO" id="GO:0005886">
    <property type="term" value="C:plasma membrane"/>
    <property type="evidence" value="ECO:0007669"/>
    <property type="project" value="UniProtKB-SubCell"/>
</dbReference>
<evidence type="ECO:0000313" key="10">
    <source>
        <dbReference type="Proteomes" id="UP000030853"/>
    </source>
</evidence>